<keyword evidence="2" id="KW-1185">Reference proteome</keyword>
<evidence type="ECO:0000313" key="2">
    <source>
        <dbReference type="Proteomes" id="UP000886501"/>
    </source>
</evidence>
<dbReference type="EMBL" id="MU117995">
    <property type="protein sequence ID" value="KAF9649623.1"/>
    <property type="molecule type" value="Genomic_DNA"/>
</dbReference>
<protein>
    <submittedName>
        <fullName evidence="1">Uncharacterized protein</fullName>
    </submittedName>
</protein>
<proteinExistence type="predicted"/>
<reference evidence="1" key="2">
    <citation type="journal article" date="2020" name="Nat. Commun.">
        <title>Large-scale genome sequencing of mycorrhizal fungi provides insights into the early evolution of symbiotic traits.</title>
        <authorList>
            <person name="Miyauchi S."/>
            <person name="Kiss E."/>
            <person name="Kuo A."/>
            <person name="Drula E."/>
            <person name="Kohler A."/>
            <person name="Sanchez-Garcia M."/>
            <person name="Morin E."/>
            <person name="Andreopoulos B."/>
            <person name="Barry K.W."/>
            <person name="Bonito G."/>
            <person name="Buee M."/>
            <person name="Carver A."/>
            <person name="Chen C."/>
            <person name="Cichocki N."/>
            <person name="Clum A."/>
            <person name="Culley D."/>
            <person name="Crous P.W."/>
            <person name="Fauchery L."/>
            <person name="Girlanda M."/>
            <person name="Hayes R.D."/>
            <person name="Keri Z."/>
            <person name="LaButti K."/>
            <person name="Lipzen A."/>
            <person name="Lombard V."/>
            <person name="Magnuson J."/>
            <person name="Maillard F."/>
            <person name="Murat C."/>
            <person name="Nolan M."/>
            <person name="Ohm R.A."/>
            <person name="Pangilinan J."/>
            <person name="Pereira M.F."/>
            <person name="Perotto S."/>
            <person name="Peter M."/>
            <person name="Pfister S."/>
            <person name="Riley R."/>
            <person name="Sitrit Y."/>
            <person name="Stielow J.B."/>
            <person name="Szollosi G."/>
            <person name="Zifcakova L."/>
            <person name="Stursova M."/>
            <person name="Spatafora J.W."/>
            <person name="Tedersoo L."/>
            <person name="Vaario L.M."/>
            <person name="Yamada A."/>
            <person name="Yan M."/>
            <person name="Wang P."/>
            <person name="Xu J."/>
            <person name="Bruns T."/>
            <person name="Baldrian P."/>
            <person name="Vilgalys R."/>
            <person name="Dunand C."/>
            <person name="Henrissat B."/>
            <person name="Grigoriev I.V."/>
            <person name="Hibbett D."/>
            <person name="Nagy L.G."/>
            <person name="Martin F.M."/>
        </authorList>
    </citation>
    <scope>NUCLEOTIDE SEQUENCE</scope>
    <source>
        <strain evidence="1">P2</strain>
    </source>
</reference>
<evidence type="ECO:0000313" key="1">
    <source>
        <dbReference type="EMBL" id="KAF9649623.1"/>
    </source>
</evidence>
<reference evidence="1" key="1">
    <citation type="submission" date="2019-10" db="EMBL/GenBank/DDBJ databases">
        <authorList>
            <consortium name="DOE Joint Genome Institute"/>
            <person name="Kuo A."/>
            <person name="Miyauchi S."/>
            <person name="Kiss E."/>
            <person name="Drula E."/>
            <person name="Kohler A."/>
            <person name="Sanchez-Garcia M."/>
            <person name="Andreopoulos B."/>
            <person name="Barry K.W."/>
            <person name="Bonito G."/>
            <person name="Buee M."/>
            <person name="Carver A."/>
            <person name="Chen C."/>
            <person name="Cichocki N."/>
            <person name="Clum A."/>
            <person name="Culley D."/>
            <person name="Crous P.W."/>
            <person name="Fauchery L."/>
            <person name="Girlanda M."/>
            <person name="Hayes R."/>
            <person name="Keri Z."/>
            <person name="Labutti K."/>
            <person name="Lipzen A."/>
            <person name="Lombard V."/>
            <person name="Magnuson J."/>
            <person name="Maillard F."/>
            <person name="Morin E."/>
            <person name="Murat C."/>
            <person name="Nolan M."/>
            <person name="Ohm R."/>
            <person name="Pangilinan J."/>
            <person name="Pereira M."/>
            <person name="Perotto S."/>
            <person name="Peter M."/>
            <person name="Riley R."/>
            <person name="Sitrit Y."/>
            <person name="Stielow B."/>
            <person name="Szollosi G."/>
            <person name="Zifcakova L."/>
            <person name="Stursova M."/>
            <person name="Spatafora J.W."/>
            <person name="Tedersoo L."/>
            <person name="Vaario L.-M."/>
            <person name="Yamada A."/>
            <person name="Yan M."/>
            <person name="Wang P."/>
            <person name="Xu J."/>
            <person name="Bruns T."/>
            <person name="Baldrian P."/>
            <person name="Vilgalys R."/>
            <person name="Henrissat B."/>
            <person name="Grigoriev I.V."/>
            <person name="Hibbett D."/>
            <person name="Nagy L.G."/>
            <person name="Martin F.M."/>
        </authorList>
    </citation>
    <scope>NUCLEOTIDE SEQUENCE</scope>
    <source>
        <strain evidence="1">P2</strain>
    </source>
</reference>
<comment type="caution">
    <text evidence="1">The sequence shown here is derived from an EMBL/GenBank/DDBJ whole genome shotgun (WGS) entry which is preliminary data.</text>
</comment>
<accession>A0ACB6ZJJ0</accession>
<dbReference type="Proteomes" id="UP000886501">
    <property type="component" value="Unassembled WGS sequence"/>
</dbReference>
<gene>
    <name evidence="1" type="ORF">BDM02DRAFT_1779751</name>
</gene>
<organism evidence="1 2">
    <name type="scientific">Thelephora ganbajun</name>
    <name type="common">Ganba fungus</name>
    <dbReference type="NCBI Taxonomy" id="370292"/>
    <lineage>
        <taxon>Eukaryota</taxon>
        <taxon>Fungi</taxon>
        <taxon>Dikarya</taxon>
        <taxon>Basidiomycota</taxon>
        <taxon>Agaricomycotina</taxon>
        <taxon>Agaricomycetes</taxon>
        <taxon>Thelephorales</taxon>
        <taxon>Thelephoraceae</taxon>
        <taxon>Thelephora</taxon>
    </lineage>
</organism>
<name>A0ACB6ZJJ0_THEGA</name>
<sequence length="186" mass="20818">MRISCWHPWLSEMIPRKPLTASRCVPYRSYEQGKVLAAVWSLKPLFDLVVLLLTIRKSSKFKRTPRPILVDILIADGIVYFAASLVLNTLSICFCLWAPPYLRAVGAPLTAAICSIMASRMTLNLRDPDIITHPMESLLDPIPESEHVSTILSLGHPSYAESLRRYRSEVGSSVITLRRIGTQGVD</sequence>